<dbReference type="EMBL" id="CACVKT020009151">
    <property type="protein sequence ID" value="CAC5420490.1"/>
    <property type="molecule type" value="Genomic_DNA"/>
</dbReference>
<dbReference type="AlphaFoldDB" id="A0A6J8EJ19"/>
<dbReference type="OrthoDB" id="5985073at2759"/>
<reference evidence="1 2" key="1">
    <citation type="submission" date="2020-06" db="EMBL/GenBank/DDBJ databases">
        <authorList>
            <person name="Li R."/>
            <person name="Bekaert M."/>
        </authorList>
    </citation>
    <scope>NUCLEOTIDE SEQUENCE [LARGE SCALE GENOMIC DNA]</scope>
    <source>
        <strain evidence="2">wild</strain>
    </source>
</reference>
<proteinExistence type="predicted"/>
<gene>
    <name evidence="1" type="ORF">MCOR_52710</name>
</gene>
<sequence length="156" mass="18164">MFSKKKSCITRLQIQNETFGKEYTDCFCGNNPFRNRTEDDDYYLQSSDCYLPCYGDLTQICGGYRHISVYKTGFLPLNSGNTFYKEFAKDYKLTTQTRRAVRMRNVSHCAMHCLFSISCRAFEVCMETAECSLIFDYETLCDGIQHAVGYVIYMMQ</sequence>
<keyword evidence="2" id="KW-1185">Reference proteome</keyword>
<name>A0A6J8EJ19_MYTCO</name>
<organism evidence="1 2">
    <name type="scientific">Mytilus coruscus</name>
    <name type="common">Sea mussel</name>
    <dbReference type="NCBI Taxonomy" id="42192"/>
    <lineage>
        <taxon>Eukaryota</taxon>
        <taxon>Metazoa</taxon>
        <taxon>Spiralia</taxon>
        <taxon>Lophotrochozoa</taxon>
        <taxon>Mollusca</taxon>
        <taxon>Bivalvia</taxon>
        <taxon>Autobranchia</taxon>
        <taxon>Pteriomorphia</taxon>
        <taxon>Mytilida</taxon>
        <taxon>Mytiloidea</taxon>
        <taxon>Mytilidae</taxon>
        <taxon>Mytilinae</taxon>
        <taxon>Mytilus</taxon>
    </lineage>
</organism>
<dbReference type="Proteomes" id="UP000507470">
    <property type="component" value="Unassembled WGS sequence"/>
</dbReference>
<accession>A0A6J8EJ19</accession>
<protein>
    <recommendedName>
        <fullName evidence="3">WSC domain-containing protein</fullName>
    </recommendedName>
</protein>
<evidence type="ECO:0000313" key="1">
    <source>
        <dbReference type="EMBL" id="CAC5420490.1"/>
    </source>
</evidence>
<evidence type="ECO:0008006" key="3">
    <source>
        <dbReference type="Google" id="ProtNLM"/>
    </source>
</evidence>
<evidence type="ECO:0000313" key="2">
    <source>
        <dbReference type="Proteomes" id="UP000507470"/>
    </source>
</evidence>